<dbReference type="EMBL" id="MEHJ01000001">
    <property type="protein sequence ID" value="OEJ23521.1"/>
    <property type="molecule type" value="Genomic_DNA"/>
</dbReference>
<dbReference type="InterPro" id="IPR013096">
    <property type="entry name" value="Cupin_2"/>
</dbReference>
<dbReference type="AlphaFoldDB" id="A0A1E5P1V3"/>
<protein>
    <submittedName>
        <fullName evidence="3">Cupin</fullName>
    </submittedName>
</protein>
<sequence>MTDNRQCTVVRTGQYEGVQGGTFGAGISAQSAGAERLCLHRLVMPAGTRGRPHLHEGHESAIFIQCGQVEVWHGQDLAEHVVLRAGDYIHIPANTPHMPVNTGAEDMVCLVARTDPDEQEGVRILELPAWLESRVGPLAVGAG</sequence>
<dbReference type="CDD" id="cd02210">
    <property type="entry name" value="cupin_BLR2406-like"/>
    <property type="match status" value="1"/>
</dbReference>
<proteinExistence type="predicted"/>
<dbReference type="InterPro" id="IPR014710">
    <property type="entry name" value="RmlC-like_jellyroll"/>
</dbReference>
<dbReference type="Pfam" id="PF07883">
    <property type="entry name" value="Cupin_2"/>
    <property type="match status" value="1"/>
</dbReference>
<evidence type="ECO:0000313" key="4">
    <source>
        <dbReference type="Proteomes" id="UP000095759"/>
    </source>
</evidence>
<dbReference type="InterPro" id="IPR051610">
    <property type="entry name" value="GPI/OXD"/>
</dbReference>
<evidence type="ECO:0000259" key="2">
    <source>
        <dbReference type="Pfam" id="PF07883"/>
    </source>
</evidence>
<organism evidence="3 4">
    <name type="scientific">Streptomyces agglomeratus</name>
    <dbReference type="NCBI Taxonomy" id="285458"/>
    <lineage>
        <taxon>Bacteria</taxon>
        <taxon>Bacillati</taxon>
        <taxon>Actinomycetota</taxon>
        <taxon>Actinomycetes</taxon>
        <taxon>Kitasatosporales</taxon>
        <taxon>Streptomycetaceae</taxon>
        <taxon>Streptomyces</taxon>
    </lineage>
</organism>
<name>A0A1E5P1V3_9ACTN</name>
<keyword evidence="1" id="KW-0479">Metal-binding</keyword>
<dbReference type="PANTHER" id="PTHR35848:SF6">
    <property type="entry name" value="CUPIN TYPE-2 DOMAIN-CONTAINING PROTEIN"/>
    <property type="match status" value="1"/>
</dbReference>
<dbReference type="PANTHER" id="PTHR35848">
    <property type="entry name" value="OXALATE-BINDING PROTEIN"/>
    <property type="match status" value="1"/>
</dbReference>
<accession>A0A1E5P1V3</accession>
<gene>
    <name evidence="3" type="ORF">AS594_02490</name>
</gene>
<dbReference type="Gene3D" id="2.60.120.10">
    <property type="entry name" value="Jelly Rolls"/>
    <property type="match status" value="1"/>
</dbReference>
<evidence type="ECO:0000256" key="1">
    <source>
        <dbReference type="ARBA" id="ARBA00022723"/>
    </source>
</evidence>
<dbReference type="SUPFAM" id="SSF51182">
    <property type="entry name" value="RmlC-like cupins"/>
    <property type="match status" value="1"/>
</dbReference>
<dbReference type="InterPro" id="IPR011051">
    <property type="entry name" value="RmlC_Cupin_sf"/>
</dbReference>
<dbReference type="RefSeq" id="WP_069925446.1">
    <property type="nucleotide sequence ID" value="NZ_MEHI01000001.1"/>
</dbReference>
<comment type="caution">
    <text evidence="3">The sequence shown here is derived from an EMBL/GenBank/DDBJ whole genome shotgun (WGS) entry which is preliminary data.</text>
</comment>
<dbReference type="Proteomes" id="UP000095759">
    <property type="component" value="Unassembled WGS sequence"/>
</dbReference>
<dbReference type="GO" id="GO:0046872">
    <property type="term" value="F:metal ion binding"/>
    <property type="evidence" value="ECO:0007669"/>
    <property type="project" value="UniProtKB-KW"/>
</dbReference>
<dbReference type="InterPro" id="IPR017102">
    <property type="entry name" value="UCP037087"/>
</dbReference>
<evidence type="ECO:0000313" key="3">
    <source>
        <dbReference type="EMBL" id="OEJ23521.1"/>
    </source>
</evidence>
<dbReference type="STRING" id="285458.BGM19_34310"/>
<feature type="domain" description="Cupin type-2" evidence="2">
    <location>
        <begin position="42"/>
        <end position="111"/>
    </location>
</feature>
<keyword evidence="4" id="KW-1185">Reference proteome</keyword>
<dbReference type="PIRSF" id="PIRSF037087">
    <property type="entry name" value="UCP037087"/>
    <property type="match status" value="1"/>
</dbReference>
<reference evidence="3 4" key="1">
    <citation type="submission" date="2016-08" db="EMBL/GenBank/DDBJ databases">
        <title>Complete genome sequence of Streptomyces agglomeratus strain 6-3-2, a novel anti-MRSA actinomycete isolated from Wuli of Tebit, China.</title>
        <authorList>
            <person name="Chen X."/>
        </authorList>
    </citation>
    <scope>NUCLEOTIDE SEQUENCE [LARGE SCALE GENOMIC DNA]</scope>
    <source>
        <strain evidence="3 4">6-3-2</strain>
    </source>
</reference>